<name>A0A6A6B2Z6_9PEZI</name>
<reference evidence="2" key="1">
    <citation type="journal article" date="2020" name="Stud. Mycol.">
        <title>101 Dothideomycetes genomes: a test case for predicting lifestyles and emergence of pathogens.</title>
        <authorList>
            <person name="Haridas S."/>
            <person name="Albert R."/>
            <person name="Binder M."/>
            <person name="Bloem J."/>
            <person name="Labutti K."/>
            <person name="Salamov A."/>
            <person name="Andreopoulos B."/>
            <person name="Baker S."/>
            <person name="Barry K."/>
            <person name="Bills G."/>
            <person name="Bluhm B."/>
            <person name="Cannon C."/>
            <person name="Castanera R."/>
            <person name="Culley D."/>
            <person name="Daum C."/>
            <person name="Ezra D."/>
            <person name="Gonzalez J."/>
            <person name="Henrissat B."/>
            <person name="Kuo A."/>
            <person name="Liang C."/>
            <person name="Lipzen A."/>
            <person name="Lutzoni F."/>
            <person name="Magnuson J."/>
            <person name="Mondo S."/>
            <person name="Nolan M."/>
            <person name="Ohm R."/>
            <person name="Pangilinan J."/>
            <person name="Park H.-J."/>
            <person name="Ramirez L."/>
            <person name="Alfaro M."/>
            <person name="Sun H."/>
            <person name="Tritt A."/>
            <person name="Yoshinaga Y."/>
            <person name="Zwiers L.-H."/>
            <person name="Turgeon B."/>
            <person name="Goodwin S."/>
            <person name="Spatafora J."/>
            <person name="Crous P."/>
            <person name="Grigoriev I."/>
        </authorList>
    </citation>
    <scope>NUCLEOTIDE SEQUENCE</scope>
    <source>
        <strain evidence="2">CBS 121167</strain>
    </source>
</reference>
<evidence type="ECO:0008006" key="4">
    <source>
        <dbReference type="Google" id="ProtNLM"/>
    </source>
</evidence>
<evidence type="ECO:0000313" key="2">
    <source>
        <dbReference type="EMBL" id="KAF2138559.1"/>
    </source>
</evidence>
<keyword evidence="3" id="KW-1185">Reference proteome</keyword>
<dbReference type="SUPFAM" id="SSF57903">
    <property type="entry name" value="FYVE/PHD zinc finger"/>
    <property type="match status" value="1"/>
</dbReference>
<accession>A0A6A6B2Z6</accession>
<dbReference type="OrthoDB" id="5288318at2759"/>
<evidence type="ECO:0000256" key="1">
    <source>
        <dbReference type="SAM" id="MobiDB-lite"/>
    </source>
</evidence>
<dbReference type="RefSeq" id="XP_033394272.1">
    <property type="nucleotide sequence ID" value="XM_033545287.1"/>
</dbReference>
<feature type="region of interest" description="Disordered" evidence="1">
    <location>
        <begin position="13"/>
        <end position="37"/>
    </location>
</feature>
<proteinExistence type="predicted"/>
<dbReference type="CDD" id="cd00065">
    <property type="entry name" value="FYVE_like_SF"/>
    <property type="match status" value="1"/>
</dbReference>
<feature type="compositionally biased region" description="Low complexity" evidence="1">
    <location>
        <begin position="232"/>
        <end position="250"/>
    </location>
</feature>
<feature type="compositionally biased region" description="Polar residues" evidence="1">
    <location>
        <begin position="389"/>
        <end position="402"/>
    </location>
</feature>
<organism evidence="2 3">
    <name type="scientific">Aplosporella prunicola CBS 121167</name>
    <dbReference type="NCBI Taxonomy" id="1176127"/>
    <lineage>
        <taxon>Eukaryota</taxon>
        <taxon>Fungi</taxon>
        <taxon>Dikarya</taxon>
        <taxon>Ascomycota</taxon>
        <taxon>Pezizomycotina</taxon>
        <taxon>Dothideomycetes</taxon>
        <taxon>Dothideomycetes incertae sedis</taxon>
        <taxon>Botryosphaeriales</taxon>
        <taxon>Aplosporellaceae</taxon>
        <taxon>Aplosporella</taxon>
    </lineage>
</organism>
<feature type="compositionally biased region" description="Basic and acidic residues" evidence="1">
    <location>
        <begin position="13"/>
        <end position="22"/>
    </location>
</feature>
<dbReference type="EMBL" id="ML995496">
    <property type="protein sequence ID" value="KAF2138559.1"/>
    <property type="molecule type" value="Genomic_DNA"/>
</dbReference>
<feature type="compositionally biased region" description="Low complexity" evidence="1">
    <location>
        <begin position="257"/>
        <end position="289"/>
    </location>
</feature>
<evidence type="ECO:0000313" key="3">
    <source>
        <dbReference type="Proteomes" id="UP000799438"/>
    </source>
</evidence>
<feature type="region of interest" description="Disordered" evidence="1">
    <location>
        <begin position="389"/>
        <end position="413"/>
    </location>
</feature>
<dbReference type="GeneID" id="54302787"/>
<dbReference type="AlphaFoldDB" id="A0A6A6B2Z6"/>
<dbReference type="InterPro" id="IPR011011">
    <property type="entry name" value="Znf_FYVE_PHD"/>
</dbReference>
<protein>
    <recommendedName>
        <fullName evidence="4">F-box domain-containing protein</fullName>
    </recommendedName>
</protein>
<feature type="region of interest" description="Disordered" evidence="1">
    <location>
        <begin position="218"/>
        <end position="291"/>
    </location>
</feature>
<gene>
    <name evidence="2" type="ORF">K452DRAFT_338660</name>
</gene>
<sequence length="492" mass="52857">MVVLLDLDDDPFLDPHRADPRTSGDASQPWVGGTFSADARRDLEAPQTLEQPPEDCETERPNPNLNGFSAILNCYPIVSSLASLLDLNTLHALSRTCRQFRANLLDYRNQLVTRTLRCSNEEEPLANKLASGLAGIRASWNGGSQRMGERITSGKIGKCARDMVGNCRKCGIVVCRNCTSKPPPPVALPGRVRRLCKTCANAPLSLLTSPSITSPAPICDSIASRSRHPAASPGTSPKSSTSSLSSTPPTSGFPNYTPGSTSSSPSSSPLKSSPLRTSVPNEASGAAHSAESERSLAFTAPAFLRTPCNCPNEVYLCGPCGHTLRTADQTYMLGWTWRSRYSTYLDGLGTGIGEGHEGVKCGLGSSCRGGREVECEECGTVEEVAALSGTRTGTSPPTNGGSSAMAGSPRDEWSGTSYLAQEIEGIGGRRVMKLKKRVKVGAVVKEYEDERESGVYLRREREGTNRAWCAWCARVVPSSRDWETWRAMGFEQ</sequence>
<dbReference type="Proteomes" id="UP000799438">
    <property type="component" value="Unassembled WGS sequence"/>
</dbReference>